<reference evidence="2 3" key="1">
    <citation type="journal article" date="2017" name="Int. J. Parasitol.">
        <title>The genome of the protozoan parasite Cystoisospora suis and a reverse vaccinology approach to identify vaccine candidates.</title>
        <authorList>
            <person name="Palmieri N."/>
            <person name="Shrestha A."/>
            <person name="Ruttkowski B."/>
            <person name="Beck T."/>
            <person name="Vogl C."/>
            <person name="Tomley F."/>
            <person name="Blake D.P."/>
            <person name="Joachim A."/>
        </authorList>
    </citation>
    <scope>NUCLEOTIDE SEQUENCE [LARGE SCALE GENOMIC DNA]</scope>
    <source>
        <strain evidence="2 3">Wien I</strain>
    </source>
</reference>
<feature type="region of interest" description="Disordered" evidence="1">
    <location>
        <begin position="357"/>
        <end position="443"/>
    </location>
</feature>
<accession>A0A2C6L2S9</accession>
<comment type="caution">
    <text evidence="2">The sequence shown here is derived from an EMBL/GenBank/DDBJ whole genome shotgun (WGS) entry which is preliminary data.</text>
</comment>
<dbReference type="RefSeq" id="XP_067924005.1">
    <property type="nucleotide sequence ID" value="XM_068064022.1"/>
</dbReference>
<keyword evidence="3" id="KW-1185">Reference proteome</keyword>
<evidence type="ECO:0000313" key="2">
    <source>
        <dbReference type="EMBL" id="PHJ22328.1"/>
    </source>
</evidence>
<proteinExistence type="predicted"/>
<feature type="compositionally biased region" description="Polar residues" evidence="1">
    <location>
        <begin position="671"/>
        <end position="688"/>
    </location>
</feature>
<feature type="region of interest" description="Disordered" evidence="1">
    <location>
        <begin position="615"/>
        <end position="638"/>
    </location>
</feature>
<dbReference type="VEuPathDB" id="ToxoDB:CSUI_003827"/>
<name>A0A2C6L2S9_9APIC</name>
<feature type="region of interest" description="Disordered" evidence="1">
    <location>
        <begin position="661"/>
        <end position="688"/>
    </location>
</feature>
<dbReference type="GeneID" id="94427233"/>
<dbReference type="Proteomes" id="UP000221165">
    <property type="component" value="Unassembled WGS sequence"/>
</dbReference>
<evidence type="ECO:0000313" key="3">
    <source>
        <dbReference type="Proteomes" id="UP000221165"/>
    </source>
</evidence>
<organism evidence="2 3">
    <name type="scientific">Cystoisospora suis</name>
    <dbReference type="NCBI Taxonomy" id="483139"/>
    <lineage>
        <taxon>Eukaryota</taxon>
        <taxon>Sar</taxon>
        <taxon>Alveolata</taxon>
        <taxon>Apicomplexa</taxon>
        <taxon>Conoidasida</taxon>
        <taxon>Coccidia</taxon>
        <taxon>Eucoccidiorida</taxon>
        <taxon>Eimeriorina</taxon>
        <taxon>Sarcocystidae</taxon>
        <taxon>Cystoisospora</taxon>
    </lineage>
</organism>
<evidence type="ECO:0000256" key="1">
    <source>
        <dbReference type="SAM" id="MobiDB-lite"/>
    </source>
</evidence>
<dbReference type="EMBL" id="MIGC01001725">
    <property type="protein sequence ID" value="PHJ22328.1"/>
    <property type="molecule type" value="Genomic_DNA"/>
</dbReference>
<dbReference type="OrthoDB" id="329657at2759"/>
<feature type="region of interest" description="Disordered" evidence="1">
    <location>
        <begin position="482"/>
        <end position="513"/>
    </location>
</feature>
<protein>
    <submittedName>
        <fullName evidence="2">Uncharacterized protein</fullName>
    </submittedName>
</protein>
<dbReference type="AlphaFoldDB" id="A0A2C6L2S9"/>
<gene>
    <name evidence="2" type="ORF">CSUI_003827</name>
</gene>
<sequence>MLIRPASPARRKLCRELSRRHLGTRESVESICNTPSGLPDYQPICHRSVIGRVYFIRPGRWAFSSPCKVLLREMVLAVPGGDHSERIRRKLLFEIPDTVGRQVVFKGKWADVLNFVRQEDIMTIQLDGPSEEANDESTGLTLTEEHRNIRVIIHRYVPEKQVVLYTSVDTAAVHSLTGRTAEHFCPKWRNSGLQCLAEAPIMGNRGSSTLESLESALLEHVRGSGGHTPSAPPVSRPAARRMVSLDCLSEQQMRTHHQPGLDHSPAARDCHLKKSKSVCSPSSAINIRLRNPQGSAEGKCNGVPDAVVDTEVPGSVNRGNGWGPVIDLSEAEDESLEDELQVFCERLQQTIPALQVNDVPWSKPKERVPPPGDLRPGPAGRSSFAYSRNSAPHRLSSRSREGQSALRAADTPDSRMDPVEPNCSVEQDSSWGSCHGGSGQRNWPHASMSEISKGNMAFLREPGTRMRCAVNYAPGGKSLLLQQREGGPTVPPEDPGYSTVKTAPARRGAECPSATHRERLLGAPSSDHSTEAAPCLPAEPEVLYQFTSQATALFYPEIYPDRVEVMEERGDAVTQLHSTSVSTVVASHRAYNSSIRWSTPDEVHQPGAHTLRGQARVAPAAPPRNHSAPKSGPSRHLVGQVTAPYGSYAFFSSAAVRPQLQGPEHPPWQPMGSSYDSTASRTTGSVYR</sequence>